<dbReference type="Pfam" id="PF05199">
    <property type="entry name" value="GMC_oxred_C"/>
    <property type="match status" value="1"/>
</dbReference>
<dbReference type="SUPFAM" id="SSF54373">
    <property type="entry name" value="FAD-linked reductases, C-terminal domain"/>
    <property type="match status" value="1"/>
</dbReference>
<dbReference type="EMBL" id="KN839855">
    <property type="protein sequence ID" value="KIJ62441.1"/>
    <property type="molecule type" value="Genomic_DNA"/>
</dbReference>
<comment type="subunit">
    <text evidence="4">Homotetramer.</text>
</comment>
<keyword evidence="7" id="KW-0285">Flavoprotein</keyword>
<dbReference type="InterPro" id="IPR012814">
    <property type="entry name" value="P2OX"/>
</dbReference>
<evidence type="ECO:0000256" key="12">
    <source>
        <dbReference type="ARBA" id="ARBA00031330"/>
    </source>
</evidence>
<accession>A0A0C9WCU0</accession>
<dbReference type="InterPro" id="IPR036188">
    <property type="entry name" value="FAD/NAD-bd_sf"/>
</dbReference>
<evidence type="ECO:0000256" key="9">
    <source>
        <dbReference type="ARBA" id="ARBA00023002"/>
    </source>
</evidence>
<dbReference type="Gene3D" id="3.50.50.60">
    <property type="entry name" value="FAD/NAD(P)-binding domain"/>
    <property type="match status" value="2"/>
</dbReference>
<evidence type="ECO:0000256" key="1">
    <source>
        <dbReference type="ARBA" id="ARBA00000827"/>
    </source>
</evidence>
<dbReference type="AlphaFoldDB" id="A0A0C9WCU0"/>
<keyword evidence="9" id="KW-0560">Oxidoreductase</keyword>
<proteinExistence type="inferred from homology"/>
<comment type="cofactor">
    <cofactor evidence="2">
        <name>FAD</name>
        <dbReference type="ChEBI" id="CHEBI:57692"/>
    </cofactor>
</comment>
<evidence type="ECO:0000256" key="11">
    <source>
        <dbReference type="ARBA" id="ARBA00031159"/>
    </source>
</evidence>
<gene>
    <name evidence="14" type="ORF">HYDPIDRAFT_94460</name>
</gene>
<keyword evidence="8" id="KW-0274">FAD</keyword>
<name>A0A0C9WCU0_9AGAM</name>
<dbReference type="PANTHER" id="PTHR42784:SF1">
    <property type="entry name" value="PYRANOSE 2-OXIDASE"/>
    <property type="match status" value="1"/>
</dbReference>
<feature type="domain" description="Glucose-methanol-choline oxidoreductase C-terminal" evidence="13">
    <location>
        <begin position="495"/>
        <end position="551"/>
    </location>
</feature>
<protein>
    <recommendedName>
        <fullName evidence="6">Pyranose 2-oxidase</fullName>
        <ecNumber evidence="5">1.1.3.10</ecNumber>
    </recommendedName>
    <alternativeName>
        <fullName evidence="11">FAD-oxidoreductase</fullName>
    </alternativeName>
    <alternativeName>
        <fullName evidence="10">Glucose 2-oxidase</fullName>
    </alternativeName>
    <alternativeName>
        <fullName evidence="12">Pyranose:oxygen 2-oxidoreductase</fullName>
    </alternativeName>
</protein>
<evidence type="ECO:0000256" key="4">
    <source>
        <dbReference type="ARBA" id="ARBA00011881"/>
    </source>
</evidence>
<dbReference type="InterPro" id="IPR051473">
    <property type="entry name" value="P2Ox-like"/>
</dbReference>
<evidence type="ECO:0000256" key="2">
    <source>
        <dbReference type="ARBA" id="ARBA00001974"/>
    </source>
</evidence>
<evidence type="ECO:0000256" key="8">
    <source>
        <dbReference type="ARBA" id="ARBA00022827"/>
    </source>
</evidence>
<evidence type="ECO:0000313" key="15">
    <source>
        <dbReference type="Proteomes" id="UP000053820"/>
    </source>
</evidence>
<dbReference type="HOGENOM" id="CLU_023699_0_0_1"/>
<dbReference type="GO" id="GO:0050233">
    <property type="term" value="F:pyranose oxidase activity"/>
    <property type="evidence" value="ECO:0007669"/>
    <property type="project" value="UniProtKB-EC"/>
</dbReference>
<evidence type="ECO:0000256" key="3">
    <source>
        <dbReference type="ARBA" id="ARBA00010790"/>
    </source>
</evidence>
<evidence type="ECO:0000256" key="6">
    <source>
        <dbReference type="ARBA" id="ARBA00016408"/>
    </source>
</evidence>
<evidence type="ECO:0000256" key="5">
    <source>
        <dbReference type="ARBA" id="ARBA00013082"/>
    </source>
</evidence>
<evidence type="ECO:0000256" key="7">
    <source>
        <dbReference type="ARBA" id="ARBA00022630"/>
    </source>
</evidence>
<dbReference type="EC" id="1.1.3.10" evidence="5"/>
<dbReference type="Proteomes" id="UP000053820">
    <property type="component" value="Unassembled WGS sequence"/>
</dbReference>
<dbReference type="OrthoDB" id="269227at2759"/>
<sequence length="566" mass="62409">MPKRFSDEDIQKIIDTHSQGTHSQGAVDPEGPYLTDVLIAGSGPVGCAYARTILDKQPGARVLMIEIGSQDGPVIGAHHKNSIKYQKDIDSFVHVVQGALQPLSISQEETHLSTLGGDAWRLRPNQSLVMHSRNPKQQPEVNLRASAATRTVGGMATHWTCCCPIPHEDERRNNPIPWEELEKLLNRASQLLNIDKGAFDAKDFIRHQVVKSTLLKALGEERGITALPLAVKRRPENQNYVTWSGSDTILGDAVTSEGFTLWAEHRVTKVVPRGPNSPEIAGAMLRNLRTNDDVFTVVVCCGAVGTPQVLYNSRINSEALGRYLCEQSLAFCQIVLKQELVDGIETNPDFAAKVKAHRDRYPYDPLPIPFHDPEPQIMIPYSTEHPYHVQIHRDAFSYGEVGSKADSRTVVDLRYFGKQQISKDNRVSFGDEHARGWQPGISDIYGMPQPTFYVTRSEEDHILDHKMMADMTAVANTMGAFLPGSLPQFMEPGLALHITGTTRIGKDKNDSVADEFSFSVVHGYQNLWVGGNGCIPDSTACNPTLTSVAIAIKGAEAVVDYLKKSA</sequence>
<evidence type="ECO:0000259" key="13">
    <source>
        <dbReference type="Pfam" id="PF05199"/>
    </source>
</evidence>
<dbReference type="NCBIfam" id="TIGR02462">
    <property type="entry name" value="pyranose_ox"/>
    <property type="match status" value="1"/>
</dbReference>
<evidence type="ECO:0000313" key="14">
    <source>
        <dbReference type="EMBL" id="KIJ62441.1"/>
    </source>
</evidence>
<dbReference type="GO" id="GO:0050660">
    <property type="term" value="F:flavin adenine dinucleotide binding"/>
    <property type="evidence" value="ECO:0007669"/>
    <property type="project" value="InterPro"/>
</dbReference>
<keyword evidence="15" id="KW-1185">Reference proteome</keyword>
<dbReference type="InterPro" id="IPR007867">
    <property type="entry name" value="GMC_OxRtase_C"/>
</dbReference>
<comment type="catalytic activity">
    <reaction evidence="1">
        <text>D-glucose + O2 = 2-dehydro-D-glucose + H2O2</text>
        <dbReference type="Rhea" id="RHEA:10552"/>
        <dbReference type="ChEBI" id="CHEBI:4167"/>
        <dbReference type="ChEBI" id="CHEBI:15379"/>
        <dbReference type="ChEBI" id="CHEBI:16240"/>
        <dbReference type="ChEBI" id="CHEBI:16609"/>
        <dbReference type="EC" id="1.1.3.10"/>
    </reaction>
</comment>
<comment type="similarity">
    <text evidence="3">Belongs to the GMC oxidoreductase family.</text>
</comment>
<dbReference type="SUPFAM" id="SSF51905">
    <property type="entry name" value="FAD/NAD(P)-binding domain"/>
    <property type="match status" value="1"/>
</dbReference>
<organism evidence="14 15">
    <name type="scientific">Hydnomerulius pinastri MD-312</name>
    <dbReference type="NCBI Taxonomy" id="994086"/>
    <lineage>
        <taxon>Eukaryota</taxon>
        <taxon>Fungi</taxon>
        <taxon>Dikarya</taxon>
        <taxon>Basidiomycota</taxon>
        <taxon>Agaricomycotina</taxon>
        <taxon>Agaricomycetes</taxon>
        <taxon>Agaricomycetidae</taxon>
        <taxon>Boletales</taxon>
        <taxon>Boletales incertae sedis</taxon>
        <taxon>Leucogyrophana</taxon>
    </lineage>
</organism>
<evidence type="ECO:0000256" key="10">
    <source>
        <dbReference type="ARBA" id="ARBA00030508"/>
    </source>
</evidence>
<dbReference type="PANTHER" id="PTHR42784">
    <property type="entry name" value="PYRANOSE 2-OXIDASE"/>
    <property type="match status" value="1"/>
</dbReference>
<reference evidence="14 15" key="1">
    <citation type="submission" date="2014-04" db="EMBL/GenBank/DDBJ databases">
        <title>Evolutionary Origins and Diversification of the Mycorrhizal Mutualists.</title>
        <authorList>
            <consortium name="DOE Joint Genome Institute"/>
            <consortium name="Mycorrhizal Genomics Consortium"/>
            <person name="Kohler A."/>
            <person name="Kuo A."/>
            <person name="Nagy L.G."/>
            <person name="Floudas D."/>
            <person name="Copeland A."/>
            <person name="Barry K.W."/>
            <person name="Cichocki N."/>
            <person name="Veneault-Fourrey C."/>
            <person name="LaButti K."/>
            <person name="Lindquist E.A."/>
            <person name="Lipzen A."/>
            <person name="Lundell T."/>
            <person name="Morin E."/>
            <person name="Murat C."/>
            <person name="Riley R."/>
            <person name="Ohm R."/>
            <person name="Sun H."/>
            <person name="Tunlid A."/>
            <person name="Henrissat B."/>
            <person name="Grigoriev I.V."/>
            <person name="Hibbett D.S."/>
            <person name="Martin F."/>
        </authorList>
    </citation>
    <scope>NUCLEOTIDE SEQUENCE [LARGE SCALE GENOMIC DNA]</scope>
    <source>
        <strain evidence="14 15">MD-312</strain>
    </source>
</reference>